<organism evidence="1">
    <name type="scientific">Arundo donax</name>
    <name type="common">Giant reed</name>
    <name type="synonym">Donax arundinaceus</name>
    <dbReference type="NCBI Taxonomy" id="35708"/>
    <lineage>
        <taxon>Eukaryota</taxon>
        <taxon>Viridiplantae</taxon>
        <taxon>Streptophyta</taxon>
        <taxon>Embryophyta</taxon>
        <taxon>Tracheophyta</taxon>
        <taxon>Spermatophyta</taxon>
        <taxon>Magnoliopsida</taxon>
        <taxon>Liliopsida</taxon>
        <taxon>Poales</taxon>
        <taxon>Poaceae</taxon>
        <taxon>PACMAD clade</taxon>
        <taxon>Arundinoideae</taxon>
        <taxon>Arundineae</taxon>
        <taxon>Arundo</taxon>
    </lineage>
</organism>
<reference evidence="1" key="1">
    <citation type="submission" date="2014-09" db="EMBL/GenBank/DDBJ databases">
        <authorList>
            <person name="Magalhaes I.L.F."/>
            <person name="Oliveira U."/>
            <person name="Santos F.R."/>
            <person name="Vidigal T.H.D.A."/>
            <person name="Brescovit A.D."/>
            <person name="Santos A.J."/>
        </authorList>
    </citation>
    <scope>NUCLEOTIDE SEQUENCE</scope>
    <source>
        <tissue evidence="1">Shoot tissue taken approximately 20 cm above the soil surface</tissue>
    </source>
</reference>
<name>A0A0A8Y549_ARUDO</name>
<evidence type="ECO:0000313" key="1">
    <source>
        <dbReference type="EMBL" id="JAD19998.1"/>
    </source>
</evidence>
<proteinExistence type="predicted"/>
<dbReference type="AlphaFoldDB" id="A0A0A8Y549"/>
<protein>
    <submittedName>
        <fullName evidence="1">Uncharacterized protein</fullName>
    </submittedName>
</protein>
<accession>A0A0A8Y549</accession>
<dbReference type="EMBL" id="GBRH01277897">
    <property type="protein sequence ID" value="JAD19998.1"/>
    <property type="molecule type" value="Transcribed_RNA"/>
</dbReference>
<reference evidence="1" key="2">
    <citation type="journal article" date="2015" name="Data Brief">
        <title>Shoot transcriptome of the giant reed, Arundo donax.</title>
        <authorList>
            <person name="Barrero R.A."/>
            <person name="Guerrero F.D."/>
            <person name="Moolhuijzen P."/>
            <person name="Goolsby J.A."/>
            <person name="Tidwell J."/>
            <person name="Bellgard S.E."/>
            <person name="Bellgard M.I."/>
        </authorList>
    </citation>
    <scope>NUCLEOTIDE SEQUENCE</scope>
    <source>
        <tissue evidence="1">Shoot tissue taken approximately 20 cm above the soil surface</tissue>
    </source>
</reference>
<sequence length="56" mass="6843">MVETSWWLLFVLDGPNWSMISTFSRPRRIRGQLGWRCWSHHPRGTRLSIWSTRLTW</sequence>